<accession>A0A0V0JAM5</accession>
<proteinExistence type="predicted"/>
<evidence type="ECO:0000313" key="2">
    <source>
        <dbReference type="EMBL" id="JAP62601.1"/>
    </source>
</evidence>
<feature type="region of interest" description="Disordered" evidence="1">
    <location>
        <begin position="79"/>
        <end position="99"/>
    </location>
</feature>
<protein>
    <submittedName>
        <fullName evidence="2">Uncharacterized protein</fullName>
    </submittedName>
</protein>
<evidence type="ECO:0000256" key="1">
    <source>
        <dbReference type="SAM" id="MobiDB-lite"/>
    </source>
</evidence>
<organism evidence="2">
    <name type="scientific">Schistocephalus solidus</name>
    <name type="common">Tapeworm</name>
    <dbReference type="NCBI Taxonomy" id="70667"/>
    <lineage>
        <taxon>Eukaryota</taxon>
        <taxon>Metazoa</taxon>
        <taxon>Spiralia</taxon>
        <taxon>Lophotrochozoa</taxon>
        <taxon>Platyhelminthes</taxon>
        <taxon>Cestoda</taxon>
        <taxon>Eucestoda</taxon>
        <taxon>Diphyllobothriidea</taxon>
        <taxon>Diphyllobothriidae</taxon>
        <taxon>Schistocephalus</taxon>
    </lineage>
</organism>
<dbReference type="AlphaFoldDB" id="A0A0V0JAM5"/>
<gene>
    <name evidence="2" type="ORF">TR102458</name>
</gene>
<sequence>MAVSDNLRRGPSTCFKTHFTNKVRVHNTAVGNRLRCVCKAKKIQREEEREFSVQRNGRIQKRLPRTHVTRVRKLFSELRESGNAGGSETSYEEPDVTPWRPVGSLNQTARGKEAVAVGYGLGIWTQNAKSYVESESTGWYEKKAC</sequence>
<name>A0A0V0JAM5_SCHSO</name>
<dbReference type="EMBL" id="GEEE01000624">
    <property type="protein sequence ID" value="JAP62601.1"/>
    <property type="molecule type" value="Transcribed_RNA"/>
</dbReference>
<reference evidence="2" key="1">
    <citation type="submission" date="2016-01" db="EMBL/GenBank/DDBJ databases">
        <title>Reference transcriptome for the parasite Schistocephalus solidus: insights into the molecular evolution of parasitism.</title>
        <authorList>
            <person name="Hebert F.O."/>
            <person name="Grambauer S."/>
            <person name="Barber I."/>
            <person name="Landry C.R."/>
            <person name="Aubin-Horth N."/>
        </authorList>
    </citation>
    <scope>NUCLEOTIDE SEQUENCE</scope>
</reference>